<evidence type="ECO:0000313" key="1">
    <source>
        <dbReference type="EMBL" id="KAJ1099825.1"/>
    </source>
</evidence>
<accession>A0AAV7M7P9</accession>
<proteinExistence type="predicted"/>
<organism evidence="1 2">
    <name type="scientific">Pleurodeles waltl</name>
    <name type="common">Iberian ribbed newt</name>
    <dbReference type="NCBI Taxonomy" id="8319"/>
    <lineage>
        <taxon>Eukaryota</taxon>
        <taxon>Metazoa</taxon>
        <taxon>Chordata</taxon>
        <taxon>Craniata</taxon>
        <taxon>Vertebrata</taxon>
        <taxon>Euteleostomi</taxon>
        <taxon>Amphibia</taxon>
        <taxon>Batrachia</taxon>
        <taxon>Caudata</taxon>
        <taxon>Salamandroidea</taxon>
        <taxon>Salamandridae</taxon>
        <taxon>Pleurodelinae</taxon>
        <taxon>Pleurodeles</taxon>
    </lineage>
</organism>
<dbReference type="AlphaFoldDB" id="A0AAV7M7P9"/>
<evidence type="ECO:0000313" key="2">
    <source>
        <dbReference type="Proteomes" id="UP001066276"/>
    </source>
</evidence>
<sequence length="150" mass="15478">MAGQGRAATPSSSGTPLELLSCSGTPVLLWCSFWLYLVPRPRRSPHCNSEPAPPEALMRKQAAALVTPACSRKLLPPCQQLLPRTVHLGAAAAHSASRLPAAVLLLARAAASSGSPQTVCRAPDAAHLVLALALAVSNRDASHPAPALCV</sequence>
<reference evidence="1" key="1">
    <citation type="journal article" date="2022" name="bioRxiv">
        <title>Sequencing and chromosome-scale assembly of the giantPleurodeles waltlgenome.</title>
        <authorList>
            <person name="Brown T."/>
            <person name="Elewa A."/>
            <person name="Iarovenko S."/>
            <person name="Subramanian E."/>
            <person name="Araus A.J."/>
            <person name="Petzold A."/>
            <person name="Susuki M."/>
            <person name="Suzuki K.-i.T."/>
            <person name="Hayashi T."/>
            <person name="Toyoda A."/>
            <person name="Oliveira C."/>
            <person name="Osipova E."/>
            <person name="Leigh N.D."/>
            <person name="Simon A."/>
            <person name="Yun M.H."/>
        </authorList>
    </citation>
    <scope>NUCLEOTIDE SEQUENCE</scope>
    <source>
        <strain evidence="1">20211129_DDA</strain>
        <tissue evidence="1">Liver</tissue>
    </source>
</reference>
<name>A0AAV7M7P9_PLEWA</name>
<dbReference type="Proteomes" id="UP001066276">
    <property type="component" value="Chromosome 10"/>
</dbReference>
<keyword evidence="2" id="KW-1185">Reference proteome</keyword>
<comment type="caution">
    <text evidence="1">The sequence shown here is derived from an EMBL/GenBank/DDBJ whole genome shotgun (WGS) entry which is preliminary data.</text>
</comment>
<dbReference type="EMBL" id="JANPWB010000014">
    <property type="protein sequence ID" value="KAJ1099825.1"/>
    <property type="molecule type" value="Genomic_DNA"/>
</dbReference>
<gene>
    <name evidence="1" type="ORF">NDU88_004920</name>
</gene>
<protein>
    <submittedName>
        <fullName evidence="1">Uncharacterized protein</fullName>
    </submittedName>
</protein>